<evidence type="ECO:0000256" key="1">
    <source>
        <dbReference type="SAM" id="MobiDB-lite"/>
    </source>
</evidence>
<name>Q1N2G0_9GAMM</name>
<evidence type="ECO:0000256" key="2">
    <source>
        <dbReference type="SAM" id="SignalP"/>
    </source>
</evidence>
<dbReference type="AlphaFoldDB" id="Q1N2G0"/>
<dbReference type="Proteomes" id="UP000004263">
    <property type="component" value="Unassembled WGS sequence"/>
</dbReference>
<organism evidence="3 4">
    <name type="scientific">Bermanella marisrubri</name>
    <dbReference type="NCBI Taxonomy" id="207949"/>
    <lineage>
        <taxon>Bacteria</taxon>
        <taxon>Pseudomonadati</taxon>
        <taxon>Pseudomonadota</taxon>
        <taxon>Gammaproteobacteria</taxon>
        <taxon>Oceanospirillales</taxon>
        <taxon>Oceanospirillaceae</taxon>
        <taxon>Bermanella</taxon>
    </lineage>
</organism>
<dbReference type="EMBL" id="AAQH01000007">
    <property type="protein sequence ID" value="EAT12447.1"/>
    <property type="molecule type" value="Genomic_DNA"/>
</dbReference>
<reference evidence="3 4" key="1">
    <citation type="submission" date="2006-03" db="EMBL/GenBank/DDBJ databases">
        <authorList>
            <person name="Pinhassi J."/>
            <person name="Pedros-Alio C."/>
            <person name="Ferriera S."/>
            <person name="Johnson J."/>
            <person name="Kravitz S."/>
            <person name="Halpern A."/>
            <person name="Remington K."/>
            <person name="Beeson K."/>
            <person name="Tran B."/>
            <person name="Rogers Y.-H."/>
            <person name="Friedman R."/>
            <person name="Venter J.C."/>
        </authorList>
    </citation>
    <scope>NUCLEOTIDE SEQUENCE [LARGE SCALE GENOMIC DNA]</scope>
    <source>
        <strain evidence="3 4">RED65</strain>
    </source>
</reference>
<keyword evidence="4" id="KW-1185">Reference proteome</keyword>
<gene>
    <name evidence="3" type="ORF">RED65_16456</name>
</gene>
<accession>Q1N2G0</accession>
<evidence type="ECO:0008006" key="5">
    <source>
        <dbReference type="Google" id="ProtNLM"/>
    </source>
</evidence>
<evidence type="ECO:0000313" key="3">
    <source>
        <dbReference type="EMBL" id="EAT12447.1"/>
    </source>
</evidence>
<protein>
    <recommendedName>
        <fullName evidence="5">MSHA biogenesis protein MshK</fullName>
    </recommendedName>
</protein>
<sequence>MKKWMMVFMVLIVPILAHGFDPMAPPNLGGKSMIKPKQTISGKKVWVLTQTIVNEQRRIAVVDGEVLQQGATYKGWLVADISAGSVVLTKQGRQKKLSITKPVSPVKTRRDPL</sequence>
<keyword evidence="2" id="KW-0732">Signal</keyword>
<dbReference type="RefSeq" id="WP_007018256.1">
    <property type="nucleotide sequence ID" value="NZ_CH724116.1"/>
</dbReference>
<evidence type="ECO:0000313" key="4">
    <source>
        <dbReference type="Proteomes" id="UP000004263"/>
    </source>
</evidence>
<comment type="caution">
    <text evidence="3">The sequence shown here is derived from an EMBL/GenBank/DDBJ whole genome shotgun (WGS) entry which is preliminary data.</text>
</comment>
<proteinExistence type="predicted"/>
<dbReference type="STRING" id="207949.RED65_16456"/>
<feature type="region of interest" description="Disordered" evidence="1">
    <location>
        <begin position="94"/>
        <end position="113"/>
    </location>
</feature>
<feature type="signal peptide" evidence="2">
    <location>
        <begin position="1"/>
        <end position="19"/>
    </location>
</feature>
<dbReference type="HOGENOM" id="CLU_2128597_0_0_6"/>
<feature type="chain" id="PRO_5004194514" description="MSHA biogenesis protein MshK" evidence="2">
    <location>
        <begin position="20"/>
        <end position="113"/>
    </location>
</feature>